<feature type="region of interest" description="Disordered" evidence="1">
    <location>
        <begin position="35"/>
        <end position="60"/>
    </location>
</feature>
<keyword evidence="3" id="KW-1185">Reference proteome</keyword>
<proteinExistence type="predicted"/>
<accession>A0A8S1MH72</accession>
<evidence type="ECO:0000313" key="2">
    <source>
        <dbReference type="EMBL" id="CAD8079448.1"/>
    </source>
</evidence>
<sequence>MGNTTTKLNRKFDGWLKKAYSFIFKEEALSEISDEVLSQDEENENSFELQQNKEPQNESEQELDYQIEENVSIHSDQMESIICTSITKEELLQDKRKASTLLLFDFDSKRVCINKESMTE</sequence>
<name>A0A8S1MH72_9CILI</name>
<dbReference type="Proteomes" id="UP000692954">
    <property type="component" value="Unassembled WGS sequence"/>
</dbReference>
<gene>
    <name evidence="2" type="ORF">PSON_ATCC_30995.1.T0390117</name>
</gene>
<evidence type="ECO:0000256" key="1">
    <source>
        <dbReference type="SAM" id="MobiDB-lite"/>
    </source>
</evidence>
<dbReference type="AlphaFoldDB" id="A0A8S1MH72"/>
<feature type="compositionally biased region" description="Acidic residues" evidence="1">
    <location>
        <begin position="35"/>
        <end position="45"/>
    </location>
</feature>
<dbReference type="OrthoDB" id="310028at2759"/>
<protein>
    <submittedName>
        <fullName evidence="2">Uncharacterized protein</fullName>
    </submittedName>
</protein>
<reference evidence="2" key="1">
    <citation type="submission" date="2021-01" db="EMBL/GenBank/DDBJ databases">
        <authorList>
            <consortium name="Genoscope - CEA"/>
            <person name="William W."/>
        </authorList>
    </citation>
    <scope>NUCLEOTIDE SEQUENCE</scope>
</reference>
<organism evidence="2 3">
    <name type="scientific">Paramecium sonneborni</name>
    <dbReference type="NCBI Taxonomy" id="65129"/>
    <lineage>
        <taxon>Eukaryota</taxon>
        <taxon>Sar</taxon>
        <taxon>Alveolata</taxon>
        <taxon>Ciliophora</taxon>
        <taxon>Intramacronucleata</taxon>
        <taxon>Oligohymenophorea</taxon>
        <taxon>Peniculida</taxon>
        <taxon>Parameciidae</taxon>
        <taxon>Paramecium</taxon>
    </lineage>
</organism>
<comment type="caution">
    <text evidence="2">The sequence shown here is derived from an EMBL/GenBank/DDBJ whole genome shotgun (WGS) entry which is preliminary data.</text>
</comment>
<evidence type="ECO:0000313" key="3">
    <source>
        <dbReference type="Proteomes" id="UP000692954"/>
    </source>
</evidence>
<dbReference type="EMBL" id="CAJJDN010000039">
    <property type="protein sequence ID" value="CAD8079448.1"/>
    <property type="molecule type" value="Genomic_DNA"/>
</dbReference>